<sequence length="57" mass="6529">MLFGKEALLKRGSGDEILKRVGVFKGYCGGIFLGEALKRHLSEKWCFLISYALRKMY</sequence>
<name>J1JHC0_9HYPH</name>
<evidence type="ECO:0000313" key="1">
    <source>
        <dbReference type="EMBL" id="EJF83575.1"/>
    </source>
</evidence>
<dbReference type="EMBL" id="AILX01000024">
    <property type="protein sequence ID" value="EJF83575.1"/>
    <property type="molecule type" value="Genomic_DNA"/>
</dbReference>
<dbReference type="AlphaFoldDB" id="J1JHC0"/>
<evidence type="ECO:0000313" key="2">
    <source>
        <dbReference type="Proteomes" id="UP000002646"/>
    </source>
</evidence>
<comment type="caution">
    <text evidence="1">The sequence shown here is derived from an EMBL/GenBank/DDBJ whole genome shotgun (WGS) entry which is preliminary data.</text>
</comment>
<organism evidence="1 2">
    <name type="scientific">Cardidatus Bartonella washoeensis 085-0475</name>
    <dbReference type="NCBI Taxonomy" id="1094564"/>
    <lineage>
        <taxon>Bacteria</taxon>
        <taxon>Pseudomonadati</taxon>
        <taxon>Pseudomonadota</taxon>
        <taxon>Alphaproteobacteria</taxon>
        <taxon>Hyphomicrobiales</taxon>
        <taxon>Bartonellaceae</taxon>
        <taxon>Bartonella</taxon>
    </lineage>
</organism>
<accession>J1JHC0</accession>
<dbReference type="HOGENOM" id="CLU_2987393_0_0_5"/>
<proteinExistence type="predicted"/>
<protein>
    <submittedName>
        <fullName evidence="1">Uncharacterized protein</fullName>
    </submittedName>
</protein>
<dbReference type="Proteomes" id="UP000002646">
    <property type="component" value="Unassembled WGS sequence"/>
</dbReference>
<gene>
    <name evidence="1" type="ORF">MCW_01317</name>
</gene>
<reference evidence="1 2" key="1">
    <citation type="submission" date="2012-03" db="EMBL/GenBank/DDBJ databases">
        <title>The Genome Sequence of Bartonella washoensis 085-0475.</title>
        <authorList>
            <consortium name="The Broad Institute Genome Sequencing Platform"/>
            <consortium name="The Broad Institute Genome Sequencing Center for Infectious Disease"/>
            <person name="Feldgarden M."/>
            <person name="Kirby J."/>
            <person name="Kosoy M."/>
            <person name="Birtles R."/>
            <person name="Probert W.S."/>
            <person name="Chiaraviglio L."/>
            <person name="Young S.K."/>
            <person name="Zeng Q."/>
            <person name="Gargeya S."/>
            <person name="Fitzgerald M."/>
            <person name="Haas B."/>
            <person name="Abouelleil A."/>
            <person name="Alvarado L."/>
            <person name="Arachchi H.M."/>
            <person name="Berlin A."/>
            <person name="Chapman S.B."/>
            <person name="Gearin G."/>
            <person name="Goldberg J."/>
            <person name="Griggs A."/>
            <person name="Gujja S."/>
            <person name="Hansen M."/>
            <person name="Heiman D."/>
            <person name="Howarth C."/>
            <person name="Larimer J."/>
            <person name="Lui A."/>
            <person name="MacDonald P.J.P."/>
            <person name="McCowen C."/>
            <person name="Montmayeur A."/>
            <person name="Murphy C."/>
            <person name="Neiman D."/>
            <person name="Pearson M."/>
            <person name="Priest M."/>
            <person name="Roberts A."/>
            <person name="Saif S."/>
            <person name="Shea T."/>
            <person name="Sisk P."/>
            <person name="Stolte C."/>
            <person name="Sykes S."/>
            <person name="Wortman J."/>
            <person name="Nusbaum C."/>
            <person name="Birren B."/>
        </authorList>
    </citation>
    <scope>NUCLEOTIDE SEQUENCE [LARGE SCALE GENOMIC DNA]</scope>
    <source>
        <strain evidence="1 2">085-0475</strain>
    </source>
</reference>
<dbReference type="PATRIC" id="fig|1094564.3.peg.1529"/>